<dbReference type="AlphaFoldDB" id="A0A9X1H7M4"/>
<sequence length="491" mass="55590">MRPIVSKIIVSFWLVTTVISCSAVPDATVAVDNTTIINANYIGNGVQWDPYQLDYGEKQLKISSEDWQKLYSRLDFMKPQFIRVMINTTSVMESGVLNETKNYENIAPILEYCQSRSVKVVLGDWGDRMVNSKTNTISKQHLKAAAEYLDFLVNKKGFSCIHYYNMINEPNGFWSSTDENYELWKNAALYFWSEVKVLKLDKKVSLLGPDIAIWKTDKVDWITNSVKDLDHAIGVYDIHTYPSKITVNSGEYTSILKAYKDAVPANKPIVMGEIGFKFVEKEDEALLKENIARAKAKPYASVEDSQMFVYDYVYGSDMADALIQTVNAGYSGSVAWMLDDAMHGKEEKNKLKVWGFWNILGDEYFGAKEEEVRPWFYSWSLMTKYMPSGSQVHKVTVDGNQNLKAISVSKEGKNMIAIVNVSSQDLKVNLTSKDLPVLKQVKKFVYAKGKLKLEGDHIVLPNETSLKLDLKKNTAATIPAEGLLVLTNFDY</sequence>
<dbReference type="Proteomes" id="UP001139366">
    <property type="component" value="Unassembled WGS sequence"/>
</dbReference>
<evidence type="ECO:0000313" key="2">
    <source>
        <dbReference type="EMBL" id="MBZ4034218.1"/>
    </source>
</evidence>
<proteinExistence type="predicted"/>
<dbReference type="SUPFAM" id="SSF51445">
    <property type="entry name" value="(Trans)glycosidases"/>
    <property type="match status" value="1"/>
</dbReference>
<dbReference type="PROSITE" id="PS51257">
    <property type="entry name" value="PROKAR_LIPOPROTEIN"/>
    <property type="match status" value="1"/>
</dbReference>
<keyword evidence="1" id="KW-0732">Signal</keyword>
<organism evidence="2 3">
    <name type="scientific">Flavobacterium potami</name>
    <dbReference type="NCBI Taxonomy" id="2872310"/>
    <lineage>
        <taxon>Bacteria</taxon>
        <taxon>Pseudomonadati</taxon>
        <taxon>Bacteroidota</taxon>
        <taxon>Flavobacteriia</taxon>
        <taxon>Flavobacteriales</taxon>
        <taxon>Flavobacteriaceae</taxon>
        <taxon>Flavobacterium</taxon>
    </lineage>
</organism>
<comment type="caution">
    <text evidence="2">The sequence shown here is derived from an EMBL/GenBank/DDBJ whole genome shotgun (WGS) entry which is preliminary data.</text>
</comment>
<evidence type="ECO:0000313" key="3">
    <source>
        <dbReference type="Proteomes" id="UP001139366"/>
    </source>
</evidence>
<feature type="chain" id="PRO_5040772889" description="Glycoside hydrolase family 5 domain-containing protein" evidence="1">
    <location>
        <begin position="23"/>
        <end position="491"/>
    </location>
</feature>
<reference evidence="2 3" key="1">
    <citation type="journal article" date="2023" name="Antonie Van Leeuwenhoek">
        <title>Flavobacterium potami sp. nov., a multi-metal resistance genes harbouring bacterium isolated from shallow river silt.</title>
        <authorList>
            <person name="Li S."/>
            <person name="Mao S."/>
            <person name="Mu W."/>
            <person name="Guo B."/>
            <person name="Li C."/>
            <person name="Zhu Q."/>
            <person name="Hou X."/>
            <person name="Zhao Y."/>
            <person name="Wei S."/>
            <person name="Liu H."/>
            <person name="Liu A."/>
        </authorList>
    </citation>
    <scope>NUCLEOTIDE SEQUENCE [LARGE SCALE GENOMIC DNA]</scope>
    <source>
        <strain evidence="2 3">17A</strain>
    </source>
</reference>
<name>A0A9X1H7M4_9FLAO</name>
<dbReference type="InterPro" id="IPR017853">
    <property type="entry name" value="GH"/>
</dbReference>
<feature type="signal peptide" evidence="1">
    <location>
        <begin position="1"/>
        <end position="22"/>
    </location>
</feature>
<protein>
    <recommendedName>
        <fullName evidence="4">Glycoside hydrolase family 5 domain-containing protein</fullName>
    </recommendedName>
</protein>
<dbReference type="EMBL" id="JAINUY010000001">
    <property type="protein sequence ID" value="MBZ4034218.1"/>
    <property type="molecule type" value="Genomic_DNA"/>
</dbReference>
<dbReference type="Gene3D" id="3.20.20.80">
    <property type="entry name" value="Glycosidases"/>
    <property type="match status" value="1"/>
</dbReference>
<evidence type="ECO:0000256" key="1">
    <source>
        <dbReference type="SAM" id="SignalP"/>
    </source>
</evidence>
<dbReference type="RefSeq" id="WP_223704934.1">
    <property type="nucleotide sequence ID" value="NZ_JAINUY010000001.1"/>
</dbReference>
<evidence type="ECO:0008006" key="4">
    <source>
        <dbReference type="Google" id="ProtNLM"/>
    </source>
</evidence>
<keyword evidence="3" id="KW-1185">Reference proteome</keyword>
<gene>
    <name evidence="2" type="ORF">K6T82_05535</name>
</gene>
<accession>A0A9X1H7M4</accession>